<dbReference type="Gene3D" id="3.40.630.10">
    <property type="entry name" value="Zn peptidases"/>
    <property type="match status" value="1"/>
</dbReference>
<evidence type="ECO:0000256" key="4">
    <source>
        <dbReference type="ARBA" id="ARBA00022801"/>
    </source>
</evidence>
<feature type="domain" description="Peptidase M14" evidence="8">
    <location>
        <begin position="18"/>
        <end position="270"/>
    </location>
</feature>
<keyword evidence="6" id="KW-0482">Metalloprotease</keyword>
<dbReference type="InterPro" id="IPR000834">
    <property type="entry name" value="Peptidase_M14"/>
</dbReference>
<dbReference type="PANTHER" id="PTHR11705">
    <property type="entry name" value="PROTEASE FAMILY M14 CARBOXYPEPTIDASE A,B"/>
    <property type="match status" value="1"/>
</dbReference>
<proteinExistence type="inferred from homology"/>
<dbReference type="PROSITE" id="PS52035">
    <property type="entry name" value="PEPTIDASE_M14"/>
    <property type="match status" value="1"/>
</dbReference>
<evidence type="ECO:0000256" key="2">
    <source>
        <dbReference type="ARBA" id="ARBA00005988"/>
    </source>
</evidence>
<dbReference type="SUPFAM" id="SSF53187">
    <property type="entry name" value="Zn-dependent exopeptidases"/>
    <property type="match status" value="1"/>
</dbReference>
<comment type="cofactor">
    <cofactor evidence="1">
        <name>Zn(2+)</name>
        <dbReference type="ChEBI" id="CHEBI:29105"/>
    </cofactor>
</comment>
<comment type="caution">
    <text evidence="9">The sequence shown here is derived from an EMBL/GenBank/DDBJ whole genome shotgun (WGS) entry which is preliminary data.</text>
</comment>
<dbReference type="EMBL" id="BAABJW010000002">
    <property type="protein sequence ID" value="GAA4808223.1"/>
    <property type="molecule type" value="Genomic_DNA"/>
</dbReference>
<accession>A0ABP9CDB9</accession>
<evidence type="ECO:0000256" key="7">
    <source>
        <dbReference type="PROSITE-ProRule" id="PRU01379"/>
    </source>
</evidence>
<evidence type="ECO:0000256" key="3">
    <source>
        <dbReference type="ARBA" id="ARBA00022670"/>
    </source>
</evidence>
<name>A0ABP9CDB9_9FLAO</name>
<keyword evidence="10" id="KW-1185">Reference proteome</keyword>
<evidence type="ECO:0000313" key="9">
    <source>
        <dbReference type="EMBL" id="GAA4808223.1"/>
    </source>
</evidence>
<feature type="active site" description="Proton donor/acceptor" evidence="7">
    <location>
        <position position="242"/>
    </location>
</feature>
<dbReference type="PANTHER" id="PTHR11705:SF143">
    <property type="entry name" value="SLL0236 PROTEIN"/>
    <property type="match status" value="1"/>
</dbReference>
<evidence type="ECO:0000256" key="1">
    <source>
        <dbReference type="ARBA" id="ARBA00001947"/>
    </source>
</evidence>
<dbReference type="Proteomes" id="UP001501433">
    <property type="component" value="Unassembled WGS sequence"/>
</dbReference>
<sequence>MQLEVIQSLFSKHKETSLYHRYIATKHIEPLVNNLKDFIELKIIGKSVLNESIYGVKIGKGHKRILMWSQMHGNESTTTKAVFDLLNVLSRDSSLKYVLDRCTLFIIPILNPDGAKAYTRINANEVDLNRDAQNLTQPESKVLRQVFNDFMPHFCFNLHGQRTIFSAGNIDKPATISFLAPAQDKYCNITPNRKIAMEIISVMNNALQQIIPGQVGKYDDAFNLNCVGDTFQSENVPTILFEAGHYSNDYEREKTREFIFISYLESLNYISNTDVTGEDYQSYLKIPENEKLFYDIIIRNAKTKINTEEVIVDVGILFQEKLIDKKVEFIPKIDKMEDLDSFYGHKEINANRNLVLNENGGDLSIGSENVFVIINNEKILLFSK</sequence>
<evidence type="ECO:0000256" key="6">
    <source>
        <dbReference type="ARBA" id="ARBA00023049"/>
    </source>
</evidence>
<keyword evidence="5" id="KW-0862">Zinc</keyword>
<keyword evidence="3" id="KW-0645">Protease</keyword>
<dbReference type="SMART" id="SM00631">
    <property type="entry name" value="Zn_pept"/>
    <property type="match status" value="1"/>
</dbReference>
<dbReference type="Pfam" id="PF00246">
    <property type="entry name" value="Peptidase_M14"/>
    <property type="match status" value="1"/>
</dbReference>
<gene>
    <name evidence="9" type="ORF">GCM10023330_13530</name>
</gene>
<comment type="similarity">
    <text evidence="2 7">Belongs to the peptidase M14 family.</text>
</comment>
<evidence type="ECO:0000313" key="10">
    <source>
        <dbReference type="Proteomes" id="UP001501433"/>
    </source>
</evidence>
<evidence type="ECO:0000259" key="8">
    <source>
        <dbReference type="PROSITE" id="PS52035"/>
    </source>
</evidence>
<protein>
    <submittedName>
        <fullName evidence="9">M14 family metallopeptidase</fullName>
    </submittedName>
</protein>
<dbReference type="RefSeq" id="WP_345276196.1">
    <property type="nucleotide sequence ID" value="NZ_BAABJW010000002.1"/>
</dbReference>
<evidence type="ECO:0000256" key="5">
    <source>
        <dbReference type="ARBA" id="ARBA00022833"/>
    </source>
</evidence>
<dbReference type="CDD" id="cd06239">
    <property type="entry name" value="M14-like"/>
    <property type="match status" value="1"/>
</dbReference>
<organism evidence="9 10">
    <name type="scientific">Litoribaculum gwangyangense</name>
    <dbReference type="NCBI Taxonomy" id="1130722"/>
    <lineage>
        <taxon>Bacteria</taxon>
        <taxon>Pseudomonadati</taxon>
        <taxon>Bacteroidota</taxon>
        <taxon>Flavobacteriia</taxon>
        <taxon>Flavobacteriales</taxon>
        <taxon>Flavobacteriaceae</taxon>
        <taxon>Litoribaculum</taxon>
    </lineage>
</organism>
<keyword evidence="4" id="KW-0378">Hydrolase</keyword>
<reference evidence="10" key="1">
    <citation type="journal article" date="2019" name="Int. J. Syst. Evol. Microbiol.">
        <title>The Global Catalogue of Microorganisms (GCM) 10K type strain sequencing project: providing services to taxonomists for standard genome sequencing and annotation.</title>
        <authorList>
            <consortium name="The Broad Institute Genomics Platform"/>
            <consortium name="The Broad Institute Genome Sequencing Center for Infectious Disease"/>
            <person name="Wu L."/>
            <person name="Ma J."/>
        </authorList>
    </citation>
    <scope>NUCLEOTIDE SEQUENCE [LARGE SCALE GENOMIC DNA]</scope>
    <source>
        <strain evidence="10">JCM 18325</strain>
    </source>
</reference>